<feature type="transmembrane region" description="Helical" evidence="1">
    <location>
        <begin position="139"/>
        <end position="158"/>
    </location>
</feature>
<dbReference type="KEGG" id="seme:MIZ01_1408"/>
<proteinExistence type="predicted"/>
<sequence>MTTTSAPIHRLALRVREIAQLFNSMDPTPFLNKDLDPQANEFIESWASSHSLNSRFHLTIHIEHWPEQGDPTEMLTSAIHNHFLYQAERTRRRLHQVLKQGRISMAIGIIFVSSCLIAADFIGDLGPNAGYRIARESLTIVGWVAMWRPMQIFLYDWWPILRKIRLYQKLGSAHVQVVPGK</sequence>
<keyword evidence="1" id="KW-0472">Membrane</keyword>
<dbReference type="RefSeq" id="WP_237246187.1">
    <property type="nucleotide sequence ID" value="NZ_AP023423.1"/>
</dbReference>
<dbReference type="Proteomes" id="UP001320326">
    <property type="component" value="Chromosome"/>
</dbReference>
<evidence type="ECO:0000313" key="2">
    <source>
        <dbReference type="EMBL" id="BCK87617.1"/>
    </source>
</evidence>
<evidence type="ECO:0000256" key="1">
    <source>
        <dbReference type="SAM" id="Phobius"/>
    </source>
</evidence>
<accession>A0AAN1XAK7</accession>
<dbReference type="EMBL" id="AP023423">
    <property type="protein sequence ID" value="BCK87617.1"/>
    <property type="molecule type" value="Genomic_DNA"/>
</dbReference>
<keyword evidence="3" id="KW-1185">Reference proteome</keyword>
<organism evidence="2 3">
    <name type="scientific">Sideroxyarcus emersonii</name>
    <dbReference type="NCBI Taxonomy" id="2764705"/>
    <lineage>
        <taxon>Bacteria</taxon>
        <taxon>Pseudomonadati</taxon>
        <taxon>Pseudomonadota</taxon>
        <taxon>Betaproteobacteria</taxon>
        <taxon>Nitrosomonadales</taxon>
        <taxon>Gallionellaceae</taxon>
        <taxon>Sideroxyarcus</taxon>
    </lineage>
</organism>
<keyword evidence="1" id="KW-0812">Transmembrane</keyword>
<feature type="transmembrane region" description="Helical" evidence="1">
    <location>
        <begin position="101"/>
        <end position="119"/>
    </location>
</feature>
<gene>
    <name evidence="2" type="ORF">MIZ01_1408</name>
</gene>
<protein>
    <submittedName>
        <fullName evidence="2">Uncharacterized protein</fullName>
    </submittedName>
</protein>
<keyword evidence="1" id="KW-1133">Transmembrane helix</keyword>
<name>A0AAN1XAK7_9PROT</name>
<reference evidence="2 3" key="1">
    <citation type="journal article" date="2022" name="Int. J. Syst. Evol. Microbiol.">
        <title>&lt;i&gt;Sideroxyarcus emersonii&lt;/i&gt; gen. nov. sp. nov., a neutrophilic, microaerobic iron- and thiosulfate-oxidizing bacterium isolated from iron-rich wetland sediment.</title>
        <authorList>
            <person name="Kato S."/>
            <person name="Itoh T."/>
            <person name="Iino T."/>
            <person name="Ohkuma M."/>
        </authorList>
    </citation>
    <scope>NUCLEOTIDE SEQUENCE [LARGE SCALE GENOMIC DNA]</scope>
    <source>
        <strain evidence="2 3">MIZ01</strain>
    </source>
</reference>
<dbReference type="AlphaFoldDB" id="A0AAN1XAK7"/>
<evidence type="ECO:0000313" key="3">
    <source>
        <dbReference type="Proteomes" id="UP001320326"/>
    </source>
</evidence>